<dbReference type="PANTHER" id="PTHR43420:SF12">
    <property type="entry name" value="N-ACETYLTRANSFERASE DOMAIN-CONTAINING PROTEIN"/>
    <property type="match status" value="1"/>
</dbReference>
<feature type="compositionally biased region" description="Polar residues" evidence="3">
    <location>
        <begin position="1"/>
        <end position="10"/>
    </location>
</feature>
<dbReference type="Gene3D" id="3.40.630.30">
    <property type="match status" value="1"/>
</dbReference>
<dbReference type="GO" id="GO:0005840">
    <property type="term" value="C:ribosome"/>
    <property type="evidence" value="ECO:0007669"/>
    <property type="project" value="UniProtKB-KW"/>
</dbReference>
<evidence type="ECO:0000313" key="5">
    <source>
        <dbReference type="EMBL" id="TCV92848.1"/>
    </source>
</evidence>
<dbReference type="PANTHER" id="PTHR43420">
    <property type="entry name" value="ACETYLTRANSFERASE"/>
    <property type="match status" value="1"/>
</dbReference>
<gene>
    <name evidence="5" type="ORF">EC912_106187</name>
</gene>
<evidence type="ECO:0000256" key="1">
    <source>
        <dbReference type="ARBA" id="ARBA00022679"/>
    </source>
</evidence>
<dbReference type="InterPro" id="IPR050680">
    <property type="entry name" value="YpeA/RimI_acetyltransf"/>
</dbReference>
<dbReference type="PROSITE" id="PS51186">
    <property type="entry name" value="GNAT"/>
    <property type="match status" value="1"/>
</dbReference>
<keyword evidence="5" id="KW-0689">Ribosomal protein</keyword>
<evidence type="ECO:0000313" key="6">
    <source>
        <dbReference type="Proteomes" id="UP000295645"/>
    </source>
</evidence>
<comment type="caution">
    <text evidence="5">The sequence shown here is derived from an EMBL/GenBank/DDBJ whole genome shotgun (WGS) entry which is preliminary data.</text>
</comment>
<sequence>MPRVSLSSPGSSPPYTAPESIRMRPPPVTVPVRVRRAEVSDLDDLVALEESSFAHDRLSRAQYRRHLDSESAQVLVASANHRRFLGTAVVFFRRGSKVARLYSLATKPEARGKGVGSALIEAAEIAARAHRCRSLRLEVRTDNVAAIGIYERLGYTRIGTYPKYYQDGADALRFEKLFA</sequence>
<evidence type="ECO:0000256" key="2">
    <source>
        <dbReference type="ARBA" id="ARBA00023315"/>
    </source>
</evidence>
<reference evidence="5 6" key="1">
    <citation type="submission" date="2019-03" db="EMBL/GenBank/DDBJ databases">
        <title>Above-ground endophytic microbial communities from plants in different locations in the United States.</title>
        <authorList>
            <person name="Frank C."/>
        </authorList>
    </citation>
    <scope>NUCLEOTIDE SEQUENCE [LARGE SCALE GENOMIC DNA]</scope>
    <source>
        <strain evidence="5 6">LP_13_YM</strain>
    </source>
</reference>
<dbReference type="EMBL" id="SMCS01000006">
    <property type="protein sequence ID" value="TCV92848.1"/>
    <property type="molecule type" value="Genomic_DNA"/>
</dbReference>
<feature type="domain" description="N-acetyltransferase" evidence="4">
    <location>
        <begin position="32"/>
        <end position="179"/>
    </location>
</feature>
<keyword evidence="2" id="KW-0012">Acyltransferase</keyword>
<protein>
    <submittedName>
        <fullName evidence="5">Ribosomal protein S18 acetylase RimI-like enzyme</fullName>
    </submittedName>
</protein>
<dbReference type="InterPro" id="IPR016181">
    <property type="entry name" value="Acyl_CoA_acyltransferase"/>
</dbReference>
<evidence type="ECO:0000256" key="3">
    <source>
        <dbReference type="SAM" id="MobiDB-lite"/>
    </source>
</evidence>
<dbReference type="InterPro" id="IPR000182">
    <property type="entry name" value="GNAT_dom"/>
</dbReference>
<name>A0A4R3YMW8_9GAMM</name>
<feature type="region of interest" description="Disordered" evidence="3">
    <location>
        <begin position="1"/>
        <end position="26"/>
    </location>
</feature>
<dbReference type="AlphaFoldDB" id="A0A4R3YMW8"/>
<dbReference type="Proteomes" id="UP000295645">
    <property type="component" value="Unassembled WGS sequence"/>
</dbReference>
<dbReference type="Pfam" id="PF00583">
    <property type="entry name" value="Acetyltransf_1"/>
    <property type="match status" value="1"/>
</dbReference>
<keyword evidence="5" id="KW-0687">Ribonucleoprotein</keyword>
<keyword evidence="6" id="KW-1185">Reference proteome</keyword>
<accession>A0A4R3YMW8</accession>
<dbReference type="GO" id="GO:0016747">
    <property type="term" value="F:acyltransferase activity, transferring groups other than amino-acyl groups"/>
    <property type="evidence" value="ECO:0007669"/>
    <property type="project" value="InterPro"/>
</dbReference>
<dbReference type="SUPFAM" id="SSF55729">
    <property type="entry name" value="Acyl-CoA N-acyltransferases (Nat)"/>
    <property type="match status" value="1"/>
</dbReference>
<evidence type="ECO:0000259" key="4">
    <source>
        <dbReference type="PROSITE" id="PS51186"/>
    </source>
</evidence>
<organism evidence="5 6">
    <name type="scientific">Luteibacter rhizovicinus</name>
    <dbReference type="NCBI Taxonomy" id="242606"/>
    <lineage>
        <taxon>Bacteria</taxon>
        <taxon>Pseudomonadati</taxon>
        <taxon>Pseudomonadota</taxon>
        <taxon>Gammaproteobacteria</taxon>
        <taxon>Lysobacterales</taxon>
        <taxon>Rhodanobacteraceae</taxon>
        <taxon>Luteibacter</taxon>
    </lineage>
</organism>
<keyword evidence="1" id="KW-0808">Transferase</keyword>
<proteinExistence type="predicted"/>